<keyword evidence="1" id="KW-0472">Membrane</keyword>
<keyword evidence="4" id="KW-1185">Reference proteome</keyword>
<comment type="caution">
    <text evidence="3">The sequence shown here is derived from an EMBL/GenBank/DDBJ whole genome shotgun (WGS) entry which is preliminary data.</text>
</comment>
<organism evidence="3 4">
    <name type="scientific">Macrosiphum euphorbiae</name>
    <name type="common">potato aphid</name>
    <dbReference type="NCBI Taxonomy" id="13131"/>
    <lineage>
        <taxon>Eukaryota</taxon>
        <taxon>Metazoa</taxon>
        <taxon>Ecdysozoa</taxon>
        <taxon>Arthropoda</taxon>
        <taxon>Hexapoda</taxon>
        <taxon>Insecta</taxon>
        <taxon>Pterygota</taxon>
        <taxon>Neoptera</taxon>
        <taxon>Paraneoptera</taxon>
        <taxon>Hemiptera</taxon>
        <taxon>Sternorrhyncha</taxon>
        <taxon>Aphidomorpha</taxon>
        <taxon>Aphidoidea</taxon>
        <taxon>Aphididae</taxon>
        <taxon>Macrosiphini</taxon>
        <taxon>Macrosiphum</taxon>
    </lineage>
</organism>
<dbReference type="PANTHER" id="PTHR45749">
    <property type="match status" value="1"/>
</dbReference>
<dbReference type="PANTHER" id="PTHR45749:SF21">
    <property type="entry name" value="DUF4371 DOMAIN-CONTAINING PROTEIN"/>
    <property type="match status" value="1"/>
</dbReference>
<dbReference type="Proteomes" id="UP001160148">
    <property type="component" value="Unassembled WGS sequence"/>
</dbReference>
<feature type="transmembrane region" description="Helical" evidence="1">
    <location>
        <begin position="14"/>
        <end position="33"/>
    </location>
</feature>
<keyword evidence="1" id="KW-0812">Transmembrane</keyword>
<gene>
    <name evidence="3" type="ORF">MEUPH1_LOCUS30418</name>
</gene>
<evidence type="ECO:0000259" key="2">
    <source>
        <dbReference type="Pfam" id="PF14291"/>
    </source>
</evidence>
<feature type="domain" description="DUF4371" evidence="2">
    <location>
        <begin position="24"/>
        <end position="172"/>
    </location>
</feature>
<dbReference type="InterPro" id="IPR025398">
    <property type="entry name" value="DUF4371"/>
</dbReference>
<evidence type="ECO:0000313" key="4">
    <source>
        <dbReference type="Proteomes" id="UP001160148"/>
    </source>
</evidence>
<keyword evidence="1" id="KW-1133">Transmembrane helix</keyword>
<evidence type="ECO:0000313" key="3">
    <source>
        <dbReference type="EMBL" id="CAI6377113.1"/>
    </source>
</evidence>
<reference evidence="3 4" key="1">
    <citation type="submission" date="2023-01" db="EMBL/GenBank/DDBJ databases">
        <authorList>
            <person name="Whitehead M."/>
        </authorList>
    </citation>
    <scope>NUCLEOTIDE SEQUENCE [LARGE SCALE GENOMIC DNA]</scope>
</reference>
<proteinExistence type="predicted"/>
<sequence>MVGDILKNEDLNNFLVISSLLFVGNFIEILKLLGNYHGALMAHLDKMWSKKDKKNRLTFMSHESQNNLLHILGNQVRSVIIKDLINANLFAVIIDTTTDISNIEQFSLIVRYVHEGKINERLLCLEAASDASGKGTYDTFCAILEKYQINWKDKLCAQAYDGAASMQGVYSGLKTFIQNENPRAVYIWCFTQ</sequence>
<dbReference type="Pfam" id="PF14291">
    <property type="entry name" value="DUF4371"/>
    <property type="match status" value="1"/>
</dbReference>
<protein>
    <recommendedName>
        <fullName evidence="2">DUF4371 domain-containing protein</fullName>
    </recommendedName>
</protein>
<dbReference type="EMBL" id="CARXXK010001650">
    <property type="protein sequence ID" value="CAI6377113.1"/>
    <property type="molecule type" value="Genomic_DNA"/>
</dbReference>
<accession>A0AAV0Y9I0</accession>
<dbReference type="AlphaFoldDB" id="A0AAV0Y9I0"/>
<evidence type="ECO:0000256" key="1">
    <source>
        <dbReference type="SAM" id="Phobius"/>
    </source>
</evidence>
<name>A0AAV0Y9I0_9HEMI</name>